<evidence type="ECO:0000259" key="2">
    <source>
        <dbReference type="Pfam" id="PF01757"/>
    </source>
</evidence>
<dbReference type="InterPro" id="IPR050879">
    <property type="entry name" value="Acyltransferase_3"/>
</dbReference>
<dbReference type="EMBL" id="SHKW01000001">
    <property type="protein sequence ID" value="RZU41593.1"/>
    <property type="molecule type" value="Genomic_DNA"/>
</dbReference>
<reference evidence="3 4" key="1">
    <citation type="submission" date="2019-02" db="EMBL/GenBank/DDBJ databases">
        <title>Genomic Encyclopedia of Archaeal and Bacterial Type Strains, Phase II (KMG-II): from individual species to whole genera.</title>
        <authorList>
            <person name="Goeker M."/>
        </authorList>
    </citation>
    <scope>NUCLEOTIDE SEQUENCE [LARGE SCALE GENOMIC DNA]</scope>
    <source>
        <strain evidence="3 4">DSM 18101</strain>
    </source>
</reference>
<name>A0A4Q7YWU3_9BACT</name>
<keyword evidence="1" id="KW-0812">Transmembrane</keyword>
<dbReference type="Proteomes" id="UP000292958">
    <property type="component" value="Unassembled WGS sequence"/>
</dbReference>
<dbReference type="GO" id="GO:0016020">
    <property type="term" value="C:membrane"/>
    <property type="evidence" value="ECO:0007669"/>
    <property type="project" value="TreeGrafter"/>
</dbReference>
<evidence type="ECO:0000256" key="1">
    <source>
        <dbReference type="SAM" id="Phobius"/>
    </source>
</evidence>
<sequence length="384" mass="43279">MANSVLAANAPSPQGEAAAHERRMPHIRALDGIRGLAIGLVLLIHLLQSNDKPVGSFLVQLIVKIKQSGWVGVDLFFALSGFLITGILVDSFGEERYFRNFYARRTLRIFPLYYGVLLILFLILRPTWSDGRQFYLLLVYLQNTALWWHGNQPAVLESLTGHLWSLAAEEQFYLVWPIIVFWVRDRRKLMWIAAGLVLAVPVIRTALLMNGVTFRVIYTSTLCRADSLLAGAWLALAVRGNLKERVLRTAPVTFSVAMLCCLTIAWTTGTFFWDNNPLVTTIGYSALAVAGASLIAMALRPGSTTGAIMNLSPLRWLGKYSYGIYIIHPMIGFLFVPWIETHIHGKIASHMAIFIATLLVTFPLAWVSYNVYERRFLRLKRYFA</sequence>
<dbReference type="RefSeq" id="WP_130419484.1">
    <property type="nucleotide sequence ID" value="NZ_SHKW01000001.1"/>
</dbReference>
<dbReference type="GO" id="GO:0009103">
    <property type="term" value="P:lipopolysaccharide biosynthetic process"/>
    <property type="evidence" value="ECO:0007669"/>
    <property type="project" value="TreeGrafter"/>
</dbReference>
<dbReference type="InterPro" id="IPR002656">
    <property type="entry name" value="Acyl_transf_3_dom"/>
</dbReference>
<feature type="transmembrane region" description="Helical" evidence="1">
    <location>
        <begin position="110"/>
        <end position="128"/>
    </location>
</feature>
<protein>
    <submittedName>
        <fullName evidence="3">Peptidoglycan/LPS O-acetylase OafA/YrhL</fullName>
    </submittedName>
</protein>
<dbReference type="AlphaFoldDB" id="A0A4Q7YWU3"/>
<organism evidence="3 4">
    <name type="scientific">Edaphobacter modestus</name>
    <dbReference type="NCBI Taxonomy" id="388466"/>
    <lineage>
        <taxon>Bacteria</taxon>
        <taxon>Pseudomonadati</taxon>
        <taxon>Acidobacteriota</taxon>
        <taxon>Terriglobia</taxon>
        <taxon>Terriglobales</taxon>
        <taxon>Acidobacteriaceae</taxon>
        <taxon>Edaphobacter</taxon>
    </lineage>
</organism>
<evidence type="ECO:0000313" key="4">
    <source>
        <dbReference type="Proteomes" id="UP000292958"/>
    </source>
</evidence>
<feature type="transmembrane region" description="Helical" evidence="1">
    <location>
        <begin position="320"/>
        <end position="339"/>
    </location>
</feature>
<dbReference type="Pfam" id="PF01757">
    <property type="entry name" value="Acyl_transf_3"/>
    <property type="match status" value="1"/>
</dbReference>
<proteinExistence type="predicted"/>
<feature type="transmembrane region" description="Helical" evidence="1">
    <location>
        <begin position="216"/>
        <end position="238"/>
    </location>
</feature>
<feature type="transmembrane region" description="Helical" evidence="1">
    <location>
        <begin position="163"/>
        <end position="183"/>
    </location>
</feature>
<evidence type="ECO:0000313" key="3">
    <source>
        <dbReference type="EMBL" id="RZU41593.1"/>
    </source>
</evidence>
<gene>
    <name evidence="3" type="ORF">BDD14_3118</name>
</gene>
<feature type="transmembrane region" description="Helical" evidence="1">
    <location>
        <begin position="278"/>
        <end position="299"/>
    </location>
</feature>
<feature type="transmembrane region" description="Helical" evidence="1">
    <location>
        <begin position="69"/>
        <end position="89"/>
    </location>
</feature>
<feature type="transmembrane region" description="Helical" evidence="1">
    <location>
        <begin position="190"/>
        <end position="210"/>
    </location>
</feature>
<dbReference type="PANTHER" id="PTHR23028">
    <property type="entry name" value="ACETYLTRANSFERASE"/>
    <property type="match status" value="1"/>
</dbReference>
<feature type="domain" description="Acyltransferase 3" evidence="2">
    <location>
        <begin position="28"/>
        <end position="367"/>
    </location>
</feature>
<keyword evidence="1" id="KW-1133">Transmembrane helix</keyword>
<dbReference type="PANTHER" id="PTHR23028:SF53">
    <property type="entry name" value="ACYL_TRANSF_3 DOMAIN-CONTAINING PROTEIN"/>
    <property type="match status" value="1"/>
</dbReference>
<feature type="transmembrane region" description="Helical" evidence="1">
    <location>
        <begin position="32"/>
        <end position="49"/>
    </location>
</feature>
<feature type="transmembrane region" description="Helical" evidence="1">
    <location>
        <begin position="351"/>
        <end position="372"/>
    </location>
</feature>
<dbReference type="GO" id="GO:0016747">
    <property type="term" value="F:acyltransferase activity, transferring groups other than amino-acyl groups"/>
    <property type="evidence" value="ECO:0007669"/>
    <property type="project" value="InterPro"/>
</dbReference>
<feature type="transmembrane region" description="Helical" evidence="1">
    <location>
        <begin position="250"/>
        <end position="272"/>
    </location>
</feature>
<keyword evidence="4" id="KW-1185">Reference proteome</keyword>
<dbReference type="OrthoDB" id="9796461at2"/>
<keyword evidence="1" id="KW-0472">Membrane</keyword>
<comment type="caution">
    <text evidence="3">The sequence shown here is derived from an EMBL/GenBank/DDBJ whole genome shotgun (WGS) entry which is preliminary data.</text>
</comment>
<accession>A0A4Q7YWU3</accession>